<evidence type="ECO:0000313" key="2">
    <source>
        <dbReference type="Proteomes" id="UP000315369"/>
    </source>
</evidence>
<sequence length="619" mass="66501">MCARVHGTAGFQRAFCAAGNVGATCVGDVTRTCTDDGSTLHPRWYQAAIDWAKANGHSRVVLDPGTITISEATKLAWSWPWGNGFGLHVPTGIHLEGTSLSPPTIINVDHDTTKLNGLIIVAGTGTEEGLLNDASVSNLTLVGTTNVGYSQGQECPARAHSLNSILELDGHEPPSPDATVFNTGTMPRRWTVGVQVNHAEAMNGPAVNVHHLRIVHLGAGIAYGWNTAHVKENPTCETTPGIKISIQPASATWNGPTNPVTYTCPSGWDLKALSRRPGTAECRPTSCNADGSIPSGQCPALPPLGEGETVPNTMYCMRVDPTTEFGTRRYCTNQPFEFRGNANARSQVHHNSICDVNVGINIVGGNVDVSKNVVLRAPHNVPLTSNFGLSTDGHMPYTSSTTHTENFVSGFSLGFLTDGSQYTVAPPCAFRQLTGFDVGDFGDYNHVLELQQHLLDDAQKYYALTEPMRGFIDHVYVRDNRFYKNPIGLTFYRVNWGFVGFNTIDSQLTGVKGQVGVLVDNTLNSWVYGNTIRDFSTSLEFRGSPGHQSTLGSCYNGNHVVCDAPGCPNWASYPNVFSGSDVVGGTACNVAYSANYCADPTSLPSPSFPVGVTRQCYSY</sequence>
<comment type="caution">
    <text evidence="1">The sequence shown here is derived from an EMBL/GenBank/DDBJ whole genome shotgun (WGS) entry which is preliminary data.</text>
</comment>
<name>A0A540WSN8_9BACT</name>
<proteinExistence type="predicted"/>
<dbReference type="EMBL" id="VIFM01000191">
    <property type="protein sequence ID" value="TQF11404.1"/>
    <property type="molecule type" value="Genomic_DNA"/>
</dbReference>
<evidence type="ECO:0000313" key="1">
    <source>
        <dbReference type="EMBL" id="TQF11404.1"/>
    </source>
</evidence>
<dbReference type="Proteomes" id="UP000315369">
    <property type="component" value="Unassembled WGS sequence"/>
</dbReference>
<protein>
    <submittedName>
        <fullName evidence="1">Uncharacterized protein</fullName>
    </submittedName>
</protein>
<gene>
    <name evidence="1" type="ORF">FJV41_34470</name>
</gene>
<reference evidence="1 2" key="1">
    <citation type="submission" date="2019-06" db="EMBL/GenBank/DDBJ databases">
        <authorList>
            <person name="Livingstone P."/>
            <person name="Whitworth D."/>
        </authorList>
    </citation>
    <scope>NUCLEOTIDE SEQUENCE [LARGE SCALE GENOMIC DNA]</scope>
    <source>
        <strain evidence="1 2">AM401</strain>
    </source>
</reference>
<dbReference type="AlphaFoldDB" id="A0A540WSN8"/>
<organism evidence="1 2">
    <name type="scientific">Myxococcus llanfairpwllgwyngyllgogerychwyrndrobwllllantysiliogogogochensis</name>
    <dbReference type="NCBI Taxonomy" id="2590453"/>
    <lineage>
        <taxon>Bacteria</taxon>
        <taxon>Pseudomonadati</taxon>
        <taxon>Myxococcota</taxon>
        <taxon>Myxococcia</taxon>
        <taxon>Myxococcales</taxon>
        <taxon>Cystobacterineae</taxon>
        <taxon>Myxococcaceae</taxon>
        <taxon>Myxococcus</taxon>
    </lineage>
</organism>
<keyword evidence="2" id="KW-1185">Reference proteome</keyword>
<accession>A0A540WSN8</accession>
<dbReference type="Gene3D" id="2.160.20.10">
    <property type="entry name" value="Single-stranded right-handed beta-helix, Pectin lyase-like"/>
    <property type="match status" value="1"/>
</dbReference>
<dbReference type="InterPro" id="IPR012334">
    <property type="entry name" value="Pectin_lyas_fold"/>
</dbReference>